<dbReference type="InterPro" id="IPR022532">
    <property type="entry name" value="DUF3696"/>
</dbReference>
<dbReference type="Pfam" id="PF13304">
    <property type="entry name" value="AAA_21"/>
    <property type="match status" value="1"/>
</dbReference>
<evidence type="ECO:0000259" key="1">
    <source>
        <dbReference type="Pfam" id="PF12476"/>
    </source>
</evidence>
<proteinExistence type="predicted"/>
<keyword evidence="4" id="KW-1185">Reference proteome</keyword>
<evidence type="ECO:0000313" key="3">
    <source>
        <dbReference type="EMBL" id="GLI36990.1"/>
    </source>
</evidence>
<reference evidence="3" key="1">
    <citation type="submission" date="2022-12" db="EMBL/GenBank/DDBJ databases">
        <title>Reference genome sequencing for broad-spectrum identification of bacterial and archaeal isolates by mass spectrometry.</title>
        <authorList>
            <person name="Sekiguchi Y."/>
            <person name="Tourlousse D.M."/>
        </authorList>
    </citation>
    <scope>NUCLEOTIDE SEQUENCE</scope>
    <source>
        <strain evidence="3">H2</strain>
    </source>
</reference>
<dbReference type="GO" id="GO:0005524">
    <property type="term" value="F:ATP binding"/>
    <property type="evidence" value="ECO:0007669"/>
    <property type="project" value="InterPro"/>
</dbReference>
<evidence type="ECO:0008006" key="5">
    <source>
        <dbReference type="Google" id="ProtNLM"/>
    </source>
</evidence>
<dbReference type="InterPro" id="IPR014592">
    <property type="entry name" value="P-loop_UCP034888"/>
</dbReference>
<dbReference type="Proteomes" id="UP001144352">
    <property type="component" value="Unassembled WGS sequence"/>
</dbReference>
<gene>
    <name evidence="3" type="ORF">GHYDROH2_04910</name>
</gene>
<accession>A0A9W6LBI7</accession>
<evidence type="ECO:0000313" key="4">
    <source>
        <dbReference type="Proteomes" id="UP001144352"/>
    </source>
</evidence>
<evidence type="ECO:0000259" key="2">
    <source>
        <dbReference type="Pfam" id="PF13304"/>
    </source>
</evidence>
<dbReference type="InterPro" id="IPR003959">
    <property type="entry name" value="ATPase_AAA_core"/>
</dbReference>
<sequence length="368" mass="40795">MIEFIRIQRFKTLLDASFPLSALNLFSGLNGLGKSSLLQTLLLLRQSYDKNTLEKKGLLLKGDYLALGTGQDILSEQAELYSLEFTIKWDSLPAVNFLFDYAPNSDLQPISVAIDLLSPETLSLFNNNFQYLSADRIGPKTSYEMSDFHITTLNTLGSHGEYTVHFIAKNGQCVLPITGLRHKDASSDNLLENINAWMSELSPGVQVHAILQPHLNSASLGYKFIQGKDVTADFKPQNVGFGLTFVLPVVTALLRAKPGDLLIIENPEAHLHPAGQTIIGRMCALAAANGVQLFVESHSDHFLNGIRVAVRQNLVSAELISLFFLERDSDGSTHATTVRNPSINHQGRIDFWPAGFFDEWDRQLENLL</sequence>
<dbReference type="PANTHER" id="PTHR43581:SF2">
    <property type="entry name" value="EXCINUCLEASE ATPASE SUBUNIT"/>
    <property type="match status" value="1"/>
</dbReference>
<dbReference type="Pfam" id="PF12476">
    <property type="entry name" value="DUF3696"/>
    <property type="match status" value="1"/>
</dbReference>
<dbReference type="EMBL" id="BSDS01000001">
    <property type="protein sequence ID" value="GLI36990.1"/>
    <property type="molecule type" value="Genomic_DNA"/>
</dbReference>
<dbReference type="RefSeq" id="WP_214187204.1">
    <property type="nucleotide sequence ID" value="NZ_BSDS01000001.1"/>
</dbReference>
<name>A0A9W6LBI7_9BACT</name>
<feature type="domain" description="ATPase AAA-type core" evidence="2">
    <location>
        <begin position="26"/>
        <end position="304"/>
    </location>
</feature>
<dbReference type="AlphaFoldDB" id="A0A9W6LBI7"/>
<dbReference type="PANTHER" id="PTHR43581">
    <property type="entry name" value="ATP/GTP PHOSPHATASE"/>
    <property type="match status" value="1"/>
</dbReference>
<dbReference type="InterPro" id="IPR027417">
    <property type="entry name" value="P-loop_NTPase"/>
</dbReference>
<protein>
    <recommendedName>
        <fullName evidence="5">DUF3696 domain-containing protein</fullName>
    </recommendedName>
</protein>
<comment type="caution">
    <text evidence="3">The sequence shown here is derived from an EMBL/GenBank/DDBJ whole genome shotgun (WGS) entry which is preliminary data.</text>
</comment>
<organism evidence="3 4">
    <name type="scientific">Geobacter hydrogenophilus</name>
    <dbReference type="NCBI Taxonomy" id="40983"/>
    <lineage>
        <taxon>Bacteria</taxon>
        <taxon>Pseudomonadati</taxon>
        <taxon>Thermodesulfobacteriota</taxon>
        <taxon>Desulfuromonadia</taxon>
        <taxon>Geobacterales</taxon>
        <taxon>Geobacteraceae</taxon>
        <taxon>Geobacter</taxon>
    </lineage>
</organism>
<feature type="domain" description="DUF3696" evidence="1">
    <location>
        <begin position="317"/>
        <end position="367"/>
    </location>
</feature>
<dbReference type="PIRSF" id="PIRSF034888">
    <property type="entry name" value="P-loop_UCP034888"/>
    <property type="match status" value="1"/>
</dbReference>
<dbReference type="SUPFAM" id="SSF52540">
    <property type="entry name" value="P-loop containing nucleoside triphosphate hydrolases"/>
    <property type="match status" value="1"/>
</dbReference>
<dbReference type="GO" id="GO:0016887">
    <property type="term" value="F:ATP hydrolysis activity"/>
    <property type="evidence" value="ECO:0007669"/>
    <property type="project" value="InterPro"/>
</dbReference>
<dbReference type="InterPro" id="IPR051396">
    <property type="entry name" value="Bact_Antivir_Def_Nuclease"/>
</dbReference>